<name>A0A8T0C0N3_9GAMM</name>
<dbReference type="GeneID" id="61360491"/>
<comment type="caution">
    <text evidence="6">The sequence shown here is derived from an EMBL/GenBank/DDBJ whole genome shotgun (WGS) entry which is preliminary data.</text>
</comment>
<feature type="compositionally biased region" description="Pro residues" evidence="4">
    <location>
        <begin position="266"/>
        <end position="276"/>
    </location>
</feature>
<evidence type="ECO:0000256" key="4">
    <source>
        <dbReference type="SAM" id="MobiDB-lite"/>
    </source>
</evidence>
<dbReference type="InterPro" id="IPR001789">
    <property type="entry name" value="Sig_transdc_resp-reg_receiver"/>
</dbReference>
<evidence type="ECO:0000259" key="5">
    <source>
        <dbReference type="PROSITE" id="PS50110"/>
    </source>
</evidence>
<dbReference type="AlphaFoldDB" id="A0A8T0C0N3"/>
<evidence type="ECO:0000256" key="3">
    <source>
        <dbReference type="PROSITE-ProRule" id="PRU00169"/>
    </source>
</evidence>
<accession>A0A8T0C0N3</accession>
<feature type="modified residue" description="4-aspartylphosphate" evidence="3">
    <location>
        <position position="332"/>
    </location>
</feature>
<dbReference type="EMBL" id="AHCD03000044">
    <property type="protein sequence ID" value="KAF7781613.1"/>
    <property type="molecule type" value="Genomic_DNA"/>
</dbReference>
<evidence type="ECO:0000256" key="2">
    <source>
        <dbReference type="ARBA" id="ARBA00023012"/>
    </source>
</evidence>
<dbReference type="RefSeq" id="WP_010380492.1">
    <property type="nucleotide sequence ID" value="NZ_AHCD03000044.1"/>
</dbReference>
<sequence>MTANSPNHAQRRPQVIVICDKTDELTGVIEIVEAHTEAYRTVFHWEETAELIVEANPAIIIMAKNDVASSIETYTELSKQGLLNYPHKNILLCENKESGIAFKCCMRDIFSDYFVHKPMYENYRFRMILHNALNEVSGSNKNAQLQEAHFGKIDDKLRGLIDEVAQHRATSAENFAQTRDQIAQQQGHNDVQKQMFDQLKEQHINPLMEQLEHQLTASVELLKSQLKDKQVSLAELSALLTEKRVPRSVVAAQTQSDKPALDAHEPAPPLSQPPEPETTRKMRILVVEDNEIYREMLLKILHEEDHITEYATTGLEAIKLLRKKKFDMVFMDLFMPELDGYNTTRNIRTFKHCKKLPIIALSTNRNKELIRKWASLGLTGYITKPSTKLAILKAIDKVQSSNNPVH</sequence>
<dbReference type="CDD" id="cd17546">
    <property type="entry name" value="REC_hyHK_CKI1_RcsC-like"/>
    <property type="match status" value="1"/>
</dbReference>
<proteinExistence type="predicted"/>
<dbReference type="InterPro" id="IPR011006">
    <property type="entry name" value="CheY-like_superfamily"/>
</dbReference>
<dbReference type="Gene3D" id="3.40.50.2300">
    <property type="match status" value="1"/>
</dbReference>
<keyword evidence="2" id="KW-0902">Two-component regulatory system</keyword>
<dbReference type="PROSITE" id="PS50110">
    <property type="entry name" value="RESPONSE_REGULATORY"/>
    <property type="match status" value="1"/>
</dbReference>
<dbReference type="GO" id="GO:0000160">
    <property type="term" value="P:phosphorelay signal transduction system"/>
    <property type="evidence" value="ECO:0007669"/>
    <property type="project" value="UniProtKB-KW"/>
</dbReference>
<reference evidence="6 7" key="1">
    <citation type="journal article" date="2012" name="J. Bacteriol.">
        <title>Genome sequence of the cycloprodigiosin-producing bacterial strain Pseudoalteromonas rubra ATCC 29570(T).</title>
        <authorList>
            <person name="Xie B.B."/>
            <person name="Shu Y.L."/>
            <person name="Qin Q.L."/>
            <person name="Rong J.C."/>
            <person name="Zhang X.Y."/>
            <person name="Chen X.L."/>
            <person name="Zhou B.C."/>
            <person name="Zhang Y.Z."/>
        </authorList>
    </citation>
    <scope>NUCLEOTIDE SEQUENCE [LARGE SCALE GENOMIC DNA]</scope>
    <source>
        <strain evidence="6 7">DSM 6842</strain>
    </source>
</reference>
<evidence type="ECO:0000256" key="1">
    <source>
        <dbReference type="ARBA" id="ARBA00022553"/>
    </source>
</evidence>
<organism evidence="6 7">
    <name type="scientific">Pseudoalteromonas rubra</name>
    <dbReference type="NCBI Taxonomy" id="43658"/>
    <lineage>
        <taxon>Bacteria</taxon>
        <taxon>Pseudomonadati</taxon>
        <taxon>Pseudomonadota</taxon>
        <taxon>Gammaproteobacteria</taxon>
        <taxon>Alteromonadales</taxon>
        <taxon>Pseudoalteromonadaceae</taxon>
        <taxon>Pseudoalteromonas</taxon>
    </lineage>
</organism>
<dbReference type="PANTHER" id="PTHR45339">
    <property type="entry name" value="HYBRID SIGNAL TRANSDUCTION HISTIDINE KINASE J"/>
    <property type="match status" value="1"/>
</dbReference>
<feature type="domain" description="Response regulatory" evidence="5">
    <location>
        <begin position="283"/>
        <end position="399"/>
    </location>
</feature>
<feature type="region of interest" description="Disordered" evidence="4">
    <location>
        <begin position="248"/>
        <end position="280"/>
    </location>
</feature>
<evidence type="ECO:0000313" key="6">
    <source>
        <dbReference type="EMBL" id="KAF7781613.1"/>
    </source>
</evidence>
<dbReference type="SUPFAM" id="SSF52172">
    <property type="entry name" value="CheY-like"/>
    <property type="match status" value="1"/>
</dbReference>
<evidence type="ECO:0000313" key="7">
    <source>
        <dbReference type="Proteomes" id="UP000016480"/>
    </source>
</evidence>
<dbReference type="SMART" id="SM00448">
    <property type="entry name" value="REC"/>
    <property type="match status" value="1"/>
</dbReference>
<dbReference type="PANTHER" id="PTHR45339:SF1">
    <property type="entry name" value="HYBRID SIGNAL TRANSDUCTION HISTIDINE KINASE J"/>
    <property type="match status" value="1"/>
</dbReference>
<protein>
    <recommendedName>
        <fullName evidence="5">Response regulatory domain-containing protein</fullName>
    </recommendedName>
</protein>
<dbReference type="Proteomes" id="UP000016480">
    <property type="component" value="Unassembled WGS sequence"/>
</dbReference>
<dbReference type="Pfam" id="PF00072">
    <property type="entry name" value="Response_reg"/>
    <property type="match status" value="1"/>
</dbReference>
<keyword evidence="1 3" id="KW-0597">Phosphoprotein</keyword>
<gene>
    <name evidence="6" type="ORF">PRUB_b0891</name>
</gene>